<evidence type="ECO:0000259" key="4">
    <source>
        <dbReference type="PROSITE" id="PS50949"/>
    </source>
</evidence>
<dbReference type="InterPro" id="IPR046335">
    <property type="entry name" value="LacI/GalR-like_sensor"/>
</dbReference>
<dbReference type="InterPro" id="IPR036388">
    <property type="entry name" value="WH-like_DNA-bd_sf"/>
</dbReference>
<evidence type="ECO:0000256" key="2">
    <source>
        <dbReference type="ARBA" id="ARBA00023125"/>
    </source>
</evidence>
<keyword evidence="2" id="KW-0238">DNA-binding</keyword>
<dbReference type="PROSITE" id="PS50949">
    <property type="entry name" value="HTH_GNTR"/>
    <property type="match status" value="1"/>
</dbReference>
<dbReference type="eggNOG" id="COG1609">
    <property type="taxonomic scope" value="Bacteria"/>
</dbReference>
<dbReference type="Gene3D" id="1.10.10.10">
    <property type="entry name" value="Winged helix-like DNA-binding domain superfamily/Winged helix DNA-binding domain"/>
    <property type="match status" value="1"/>
</dbReference>
<dbReference type="SUPFAM" id="SSF46785">
    <property type="entry name" value="Winged helix' DNA-binding domain"/>
    <property type="match status" value="1"/>
</dbReference>
<reference evidence="5 6" key="2">
    <citation type="journal article" date="2011" name="J. Bacteriol.">
        <title>Complete genome sequences for the anaerobic, extremely thermophilic plant biomass-degrading bacteria Caldicellulosiruptor hydrothermalis, Caldicellulosiruptor kristjanssonii, Caldicellulosiruptor kronotskyensis, Caldicellulosiruptor owensenis, and Caldicellulosiruptor lactoaceticus.</title>
        <authorList>
            <person name="Blumer-Schuette S.E."/>
            <person name="Ozdemir I."/>
            <person name="Mistry D."/>
            <person name="Lucas S."/>
            <person name="Lapidus A."/>
            <person name="Cheng J.F."/>
            <person name="Goodwin L.A."/>
            <person name="Pitluck S."/>
            <person name="Land M.L."/>
            <person name="Hauser L.J."/>
            <person name="Woyke T."/>
            <person name="Mikhailova N."/>
            <person name="Pati A."/>
            <person name="Kyrpides N.C."/>
            <person name="Ivanova N."/>
            <person name="Detter J.C."/>
            <person name="Walston-Davenport K."/>
            <person name="Han S."/>
            <person name="Adams M.W."/>
            <person name="Kelly R.M."/>
        </authorList>
    </citation>
    <scope>NUCLEOTIDE SEQUENCE [LARGE SCALE GENOMIC DNA]</scope>
    <source>
        <strain evidence="6">ATCC 700167 / DSM 13100 / OL</strain>
    </source>
</reference>
<dbReference type="CDD" id="cd01541">
    <property type="entry name" value="PBP1_AraR"/>
    <property type="match status" value="1"/>
</dbReference>
<keyword evidence="3" id="KW-0804">Transcription</keyword>
<dbReference type="InterPro" id="IPR036390">
    <property type="entry name" value="WH_DNA-bd_sf"/>
</dbReference>
<dbReference type="Gene3D" id="3.40.50.2300">
    <property type="match status" value="2"/>
</dbReference>
<dbReference type="InterPro" id="IPR000524">
    <property type="entry name" value="Tscrpt_reg_HTH_GntR"/>
</dbReference>
<dbReference type="SMART" id="SM00345">
    <property type="entry name" value="HTH_GNTR"/>
    <property type="match status" value="1"/>
</dbReference>
<dbReference type="HOGENOM" id="CLU_037628_15_0_9"/>
<dbReference type="PANTHER" id="PTHR30146:SF150">
    <property type="entry name" value="ARABINOSE METABOLISM TRANSCRIPTIONAL REPRESSOR"/>
    <property type="match status" value="1"/>
</dbReference>
<dbReference type="Pfam" id="PF00392">
    <property type="entry name" value="GntR"/>
    <property type="match status" value="1"/>
</dbReference>
<evidence type="ECO:0000256" key="3">
    <source>
        <dbReference type="ARBA" id="ARBA00023163"/>
    </source>
</evidence>
<dbReference type="CDD" id="cd07377">
    <property type="entry name" value="WHTH_GntR"/>
    <property type="match status" value="1"/>
</dbReference>
<organism evidence="5 6">
    <name type="scientific">Caldicellulosiruptor owensensis (strain ATCC 700167 / DSM 13100 / OL)</name>
    <dbReference type="NCBI Taxonomy" id="632518"/>
    <lineage>
        <taxon>Bacteria</taxon>
        <taxon>Bacillati</taxon>
        <taxon>Bacillota</taxon>
        <taxon>Bacillota incertae sedis</taxon>
        <taxon>Caldicellulosiruptorales</taxon>
        <taxon>Caldicellulosiruptoraceae</taxon>
        <taxon>Caldicellulosiruptor</taxon>
    </lineage>
</organism>
<proteinExistence type="predicted"/>
<keyword evidence="1" id="KW-0805">Transcription regulation</keyword>
<dbReference type="InterPro" id="IPR028082">
    <property type="entry name" value="Peripla_BP_I"/>
</dbReference>
<evidence type="ECO:0000256" key="1">
    <source>
        <dbReference type="ARBA" id="ARBA00023015"/>
    </source>
</evidence>
<gene>
    <name evidence="5" type="ordered locus">Calow_1910</name>
</gene>
<sequence length="374" mass="41993">MLLILILSGGIINTNLYGQDDDKMNKSKYEVIKSFIIEGINSGKFKEGEKIYSENMLARKFKVSRHTVRRAIMELEFEGLLVSQKGKGTFVSKKTADNSKCIAVLTTFISDYIFPLIIRGIEKVIAHEGYGLLLFSTDNSYEFERYHLESIINNPNIDAVIIEPTKSALPSKNQELYKKLIQKDIPVIFINTILEDIAQNYIITKDQSAVYRLTCSLIKSGCKKLLGIFKGDDLQGIKRYSGFEKACREAGSEFDAVFFTSEEYNFIHKKAAEIISSEEFDAAVCYNDKIALPLCVKLKEMGFKIPQDVSVTGYDNSLLSTLTDIKLTTVDHPKEKLGEMAAKAAIAMIKKNRAGVKAEIECEIIFRNSTKGGF</sequence>
<dbReference type="Proteomes" id="UP000006889">
    <property type="component" value="Chromosome"/>
</dbReference>
<dbReference type="PRINTS" id="PR00035">
    <property type="entry name" value="HTHGNTR"/>
</dbReference>
<dbReference type="EMBL" id="CP002216">
    <property type="protein sequence ID" value="ADQ05439.1"/>
    <property type="molecule type" value="Genomic_DNA"/>
</dbReference>
<dbReference type="GO" id="GO:0003700">
    <property type="term" value="F:DNA-binding transcription factor activity"/>
    <property type="evidence" value="ECO:0007669"/>
    <property type="project" value="InterPro"/>
</dbReference>
<dbReference type="InterPro" id="IPR033532">
    <property type="entry name" value="AraR_ligand_bind_dom"/>
</dbReference>
<dbReference type="AlphaFoldDB" id="E4Q5F5"/>
<dbReference type="PANTHER" id="PTHR30146">
    <property type="entry name" value="LACI-RELATED TRANSCRIPTIONAL REPRESSOR"/>
    <property type="match status" value="1"/>
</dbReference>
<name>E4Q5F5_CALOW</name>
<dbReference type="Pfam" id="PF13377">
    <property type="entry name" value="Peripla_BP_3"/>
    <property type="match status" value="1"/>
</dbReference>
<dbReference type="STRING" id="632518.Calow_1910"/>
<protein>
    <submittedName>
        <fullName evidence="5">Transcriptional regulator, GntR family with LacI sensor</fullName>
    </submittedName>
</protein>
<dbReference type="KEGG" id="cow:Calow_1910"/>
<keyword evidence="6" id="KW-1185">Reference proteome</keyword>
<dbReference type="GO" id="GO:0000976">
    <property type="term" value="F:transcription cis-regulatory region binding"/>
    <property type="evidence" value="ECO:0007669"/>
    <property type="project" value="TreeGrafter"/>
</dbReference>
<accession>E4Q5F5</accession>
<reference key="1">
    <citation type="submission" date="2010-09" db="EMBL/GenBank/DDBJ databases">
        <title>Complete sequence of Caldicellulosiruptor owensensis OL.</title>
        <authorList>
            <consortium name="US DOE Joint Genome Institute"/>
            <person name="Lucas S."/>
            <person name="Copeland A."/>
            <person name="Lapidus A."/>
            <person name="Cheng J.-F."/>
            <person name="Bruce D."/>
            <person name="Goodwin L."/>
            <person name="Pitluck S."/>
            <person name="Davenport K."/>
            <person name="Detter J.C."/>
            <person name="Han C."/>
            <person name="Tapia R."/>
            <person name="Land M."/>
            <person name="Hauser L."/>
            <person name="Chang Y.-J."/>
            <person name="Jeffries C."/>
            <person name="Kyrpides N."/>
            <person name="Ivanova N."/>
            <person name="Mikhailova N."/>
            <person name="Blumer-Schuette S.E."/>
            <person name="Kelly R.M."/>
            <person name="Woyke T."/>
        </authorList>
    </citation>
    <scope>NUCLEOTIDE SEQUENCE</scope>
    <source>
        <strain>OL</strain>
    </source>
</reference>
<evidence type="ECO:0000313" key="6">
    <source>
        <dbReference type="Proteomes" id="UP000006889"/>
    </source>
</evidence>
<evidence type="ECO:0000313" key="5">
    <source>
        <dbReference type="EMBL" id="ADQ05439.1"/>
    </source>
</evidence>
<dbReference type="SUPFAM" id="SSF53822">
    <property type="entry name" value="Periplasmic binding protein-like I"/>
    <property type="match status" value="1"/>
</dbReference>
<feature type="domain" description="HTH gntR-type" evidence="4">
    <location>
        <begin position="26"/>
        <end position="94"/>
    </location>
</feature>